<dbReference type="OMA" id="HIIFFES"/>
<evidence type="ECO:0000256" key="5">
    <source>
        <dbReference type="SAM" id="SignalP"/>
    </source>
</evidence>
<dbReference type="SUPFAM" id="SSF51445">
    <property type="entry name" value="(Trans)glycosidases"/>
    <property type="match status" value="1"/>
</dbReference>
<dbReference type="eggNOG" id="ENOG502RS4Q">
    <property type="taxonomic scope" value="Eukaryota"/>
</dbReference>
<dbReference type="GO" id="GO:0004553">
    <property type="term" value="F:hydrolase activity, hydrolyzing O-glycosyl compounds"/>
    <property type="evidence" value="ECO:0007669"/>
    <property type="project" value="InterPro"/>
</dbReference>
<comment type="similarity">
    <text evidence="1 4">Belongs to the glycosyl hydrolase 5 (cellulase A) family.</text>
</comment>
<protein>
    <recommendedName>
        <fullName evidence="10">Endoglycoceramidase</fullName>
    </recommendedName>
</protein>
<dbReference type="GO" id="GO:0016042">
    <property type="term" value="P:lipid catabolic process"/>
    <property type="evidence" value="ECO:0007669"/>
    <property type="project" value="UniProtKB-ARBA"/>
</dbReference>
<evidence type="ECO:0008006" key="10">
    <source>
        <dbReference type="Google" id="ProtNLM"/>
    </source>
</evidence>
<evidence type="ECO:0000259" key="7">
    <source>
        <dbReference type="Pfam" id="PF18564"/>
    </source>
</evidence>
<dbReference type="GO" id="GO:0000272">
    <property type="term" value="P:polysaccharide catabolic process"/>
    <property type="evidence" value="ECO:0007669"/>
    <property type="project" value="InterPro"/>
</dbReference>
<dbReference type="OrthoDB" id="1887033at2759"/>
<gene>
    <name evidence="8" type="ORF">PTSG_12288</name>
</gene>
<dbReference type="Pfam" id="PF00150">
    <property type="entry name" value="Cellulase"/>
    <property type="match status" value="1"/>
</dbReference>
<feature type="domain" description="Glycoside hydrolase family 5 C-terminal" evidence="7">
    <location>
        <begin position="401"/>
        <end position="463"/>
    </location>
</feature>
<keyword evidence="9" id="KW-1185">Reference proteome</keyword>
<evidence type="ECO:0000256" key="1">
    <source>
        <dbReference type="ARBA" id="ARBA00005641"/>
    </source>
</evidence>
<dbReference type="KEGG" id="sre:PTSG_12288"/>
<evidence type="ECO:0000313" key="8">
    <source>
        <dbReference type="EMBL" id="EGD73572.1"/>
    </source>
</evidence>
<evidence type="ECO:0000259" key="6">
    <source>
        <dbReference type="Pfam" id="PF00150"/>
    </source>
</evidence>
<dbReference type="InterPro" id="IPR041036">
    <property type="entry name" value="GH5_C"/>
</dbReference>
<reference evidence="8" key="1">
    <citation type="submission" date="2009-08" db="EMBL/GenBank/DDBJ databases">
        <title>Annotation of Salpingoeca rosetta.</title>
        <authorList>
            <consortium name="The Broad Institute Genome Sequencing Platform"/>
            <person name="Russ C."/>
            <person name="Cuomo C."/>
            <person name="Burger G."/>
            <person name="Gray M.W."/>
            <person name="Holland P.W.H."/>
            <person name="King N."/>
            <person name="Lang F.B.F."/>
            <person name="Roger A.J."/>
            <person name="Ruiz-Trillo I."/>
            <person name="Young S.K."/>
            <person name="Zeng Q."/>
            <person name="Gargeya S."/>
            <person name="Alvarado L."/>
            <person name="Berlin A."/>
            <person name="Chapman S.B."/>
            <person name="Chen Z."/>
            <person name="Freedman E."/>
            <person name="Gellesch M."/>
            <person name="Goldberg J."/>
            <person name="Griggs A."/>
            <person name="Gujja S."/>
            <person name="Heilman E."/>
            <person name="Heiman D."/>
            <person name="Howarth C."/>
            <person name="Mehta T."/>
            <person name="Neiman D."/>
            <person name="Pearson M."/>
            <person name="Roberts A."/>
            <person name="Saif S."/>
            <person name="Shea T."/>
            <person name="Shenoy N."/>
            <person name="Sisk P."/>
            <person name="Stolte C."/>
            <person name="Sykes S."/>
            <person name="White J."/>
            <person name="Yandava C."/>
            <person name="Haas B."/>
            <person name="Nusbaum C."/>
            <person name="Birren B."/>
        </authorList>
    </citation>
    <scope>NUCLEOTIDE SEQUENCE [LARGE SCALE GENOMIC DNA]</scope>
    <source>
        <strain evidence="8">ATCC 50818</strain>
    </source>
</reference>
<feature type="chain" id="PRO_5003287298" description="Endoglycoceramidase" evidence="5">
    <location>
        <begin position="32"/>
        <end position="506"/>
    </location>
</feature>
<evidence type="ECO:0000256" key="4">
    <source>
        <dbReference type="RuleBase" id="RU361153"/>
    </source>
</evidence>
<sequence length="506" mass="55854">MRGGGVGVVAAAAVLVVAVGICVVDPQHVAAQPLVVNTTTSRLVDSHGRERIFHGTNVVFKGPPYVPIIDRFDYQYSFSKDDVALLSKWGVNAIRLGVMWPGVEPEKGKYNQTYLQHLQNITAMCEEQGIWVLLDMHQDVWSERFCGEGVPYWAADPGPDAKGFPAPLDKPYNVNSTTGLPSAQDCGKHDWPDYYFASAVGAAVQRMYDNQDGLLDAFCSFWALVASTFKSYTNILGYELINEPWAGDVNKDPDLLVPGQADKKNLQNTYDKAAAAIRAVDPDTPIFFETVTWDDVVVGFSHPPGGADSGHKSVLAYHYYMPPNFGPKETIQLHLDAAKKLNCGTFCSETDGEVFFETADPFFQSWMRWEYKAFVPKTGSNFGFWNSNGTVNSDMVFNLTRTYAPIIAGHGVDMHFSRENSTFELAFLLNKTCTAPTVVYAYTALHYPNGVNITVDPPVLSWAETTTNYYEFKPILRVAKDGQRVTVTFKNGESHANAVHSDGLGG</sequence>
<dbReference type="PANTHER" id="PTHR31308:SF3">
    <property type="entry name" value="ENDOGLYCOCERAMIDASE"/>
    <property type="match status" value="1"/>
</dbReference>
<dbReference type="InterPro" id="IPR017853">
    <property type="entry name" value="GH"/>
</dbReference>
<keyword evidence="2 4" id="KW-0378">Hydrolase</keyword>
<evidence type="ECO:0000256" key="2">
    <source>
        <dbReference type="ARBA" id="ARBA00022801"/>
    </source>
</evidence>
<dbReference type="InterPro" id="IPR013780">
    <property type="entry name" value="Glyco_hydro_b"/>
</dbReference>
<evidence type="ECO:0000256" key="3">
    <source>
        <dbReference type="ARBA" id="ARBA00023295"/>
    </source>
</evidence>
<dbReference type="RefSeq" id="XP_004993854.1">
    <property type="nucleotide sequence ID" value="XM_004993797.1"/>
</dbReference>
<dbReference type="InterPro" id="IPR001547">
    <property type="entry name" value="Glyco_hydro_5"/>
</dbReference>
<evidence type="ECO:0000313" key="9">
    <source>
        <dbReference type="Proteomes" id="UP000007799"/>
    </source>
</evidence>
<proteinExistence type="inferred from homology"/>
<dbReference type="GO" id="GO:1901136">
    <property type="term" value="P:carbohydrate derivative catabolic process"/>
    <property type="evidence" value="ECO:0007669"/>
    <property type="project" value="UniProtKB-ARBA"/>
</dbReference>
<feature type="signal peptide" evidence="5">
    <location>
        <begin position="1"/>
        <end position="31"/>
    </location>
</feature>
<dbReference type="Proteomes" id="UP000007799">
    <property type="component" value="Unassembled WGS sequence"/>
</dbReference>
<dbReference type="STRING" id="946362.F2U9Z7"/>
<organism evidence="9">
    <name type="scientific">Salpingoeca rosetta (strain ATCC 50818 / BSB-021)</name>
    <dbReference type="NCBI Taxonomy" id="946362"/>
    <lineage>
        <taxon>Eukaryota</taxon>
        <taxon>Choanoflagellata</taxon>
        <taxon>Craspedida</taxon>
        <taxon>Salpingoecidae</taxon>
        <taxon>Salpingoeca</taxon>
    </lineage>
</organism>
<dbReference type="Pfam" id="PF18564">
    <property type="entry name" value="Glyco_hydro_5_C"/>
    <property type="match status" value="1"/>
</dbReference>
<name>F2U9Z7_SALR5</name>
<dbReference type="AlphaFoldDB" id="F2U9Z7"/>
<feature type="domain" description="Glycoside hydrolase family 5" evidence="6">
    <location>
        <begin position="79"/>
        <end position="343"/>
    </location>
</feature>
<dbReference type="GeneID" id="16074433"/>
<dbReference type="EMBL" id="GL832966">
    <property type="protein sequence ID" value="EGD73572.1"/>
    <property type="molecule type" value="Genomic_DNA"/>
</dbReference>
<dbReference type="Gene3D" id="2.60.40.1180">
    <property type="entry name" value="Golgi alpha-mannosidase II"/>
    <property type="match status" value="1"/>
</dbReference>
<dbReference type="InterPro" id="IPR052066">
    <property type="entry name" value="Glycosphingolipid_Hydrolases"/>
</dbReference>
<dbReference type="PANTHER" id="PTHR31308">
    <property type="match status" value="1"/>
</dbReference>
<keyword evidence="5" id="KW-0732">Signal</keyword>
<dbReference type="Gene3D" id="3.20.20.80">
    <property type="entry name" value="Glycosidases"/>
    <property type="match status" value="1"/>
</dbReference>
<keyword evidence="3 4" id="KW-0326">Glycosidase</keyword>
<accession>F2U9Z7</accession>
<dbReference type="InParanoid" id="F2U9Z7"/>